<evidence type="ECO:0000313" key="2">
    <source>
        <dbReference type="Proteomes" id="UP000828251"/>
    </source>
</evidence>
<gene>
    <name evidence="1" type="ORF">J1N35_022811</name>
</gene>
<comment type="caution">
    <text evidence="1">The sequence shown here is derived from an EMBL/GenBank/DDBJ whole genome shotgun (WGS) entry which is preliminary data.</text>
</comment>
<dbReference type="AlphaFoldDB" id="A0A9D4A3A6"/>
<protein>
    <submittedName>
        <fullName evidence="1">Uncharacterized protein</fullName>
    </submittedName>
</protein>
<evidence type="ECO:0000313" key="1">
    <source>
        <dbReference type="EMBL" id="KAH1083050.1"/>
    </source>
</evidence>
<accession>A0A9D4A3A6</accession>
<dbReference type="EMBL" id="JAIQCV010000007">
    <property type="protein sequence ID" value="KAH1083050.1"/>
    <property type="molecule type" value="Genomic_DNA"/>
</dbReference>
<keyword evidence="2" id="KW-1185">Reference proteome</keyword>
<reference evidence="1 2" key="1">
    <citation type="journal article" date="2021" name="Plant Biotechnol. J.">
        <title>Multi-omics assisted identification of the key and species-specific regulatory components of drought-tolerant mechanisms in Gossypium stocksii.</title>
        <authorList>
            <person name="Yu D."/>
            <person name="Ke L."/>
            <person name="Zhang D."/>
            <person name="Wu Y."/>
            <person name="Sun Y."/>
            <person name="Mei J."/>
            <person name="Sun J."/>
            <person name="Sun Y."/>
        </authorList>
    </citation>
    <scope>NUCLEOTIDE SEQUENCE [LARGE SCALE GENOMIC DNA]</scope>
    <source>
        <strain evidence="2">cv. E1</strain>
        <tissue evidence="1">Leaf</tissue>
    </source>
</reference>
<name>A0A9D4A3A6_9ROSI</name>
<dbReference type="OrthoDB" id="1001887at2759"/>
<dbReference type="Proteomes" id="UP000828251">
    <property type="component" value="Unassembled WGS sequence"/>
</dbReference>
<sequence>MINMVKERLDKFLVSADAIENMLYLATKVVRQSKSDHYAILMNMMCCIPHENFRDSRMLFKYNVYWAKENEARDIIKRIWTENNMDILDKVERVRENLGLWQYNHYRRINNQIHGLVERIDKLVDGPNRKNTTNLLKSACFKLGHLYAVEEGYWAQRARIKWLMEGDRNTHYFHMRAISRRKKNNIDRLKDSNGTWQYDKSDICKVTRDYFHDLFKSTSASNNDPV</sequence>
<organism evidence="1 2">
    <name type="scientific">Gossypium stocksii</name>
    <dbReference type="NCBI Taxonomy" id="47602"/>
    <lineage>
        <taxon>Eukaryota</taxon>
        <taxon>Viridiplantae</taxon>
        <taxon>Streptophyta</taxon>
        <taxon>Embryophyta</taxon>
        <taxon>Tracheophyta</taxon>
        <taxon>Spermatophyta</taxon>
        <taxon>Magnoliopsida</taxon>
        <taxon>eudicotyledons</taxon>
        <taxon>Gunneridae</taxon>
        <taxon>Pentapetalae</taxon>
        <taxon>rosids</taxon>
        <taxon>malvids</taxon>
        <taxon>Malvales</taxon>
        <taxon>Malvaceae</taxon>
        <taxon>Malvoideae</taxon>
        <taxon>Gossypium</taxon>
    </lineage>
</organism>
<proteinExistence type="predicted"/>